<feature type="domain" description="ERV/ALR sulfhydryl oxidase" evidence="7">
    <location>
        <begin position="73"/>
        <end position="183"/>
    </location>
</feature>
<keyword evidence="4 6" id="KW-0560">Oxidoreductase</keyword>
<accession>A0A0U1ZHR5</accession>
<evidence type="ECO:0000256" key="3">
    <source>
        <dbReference type="ARBA" id="ARBA00022827"/>
    </source>
</evidence>
<evidence type="ECO:0000313" key="8">
    <source>
        <dbReference type="EMBL" id="AJZ73122.1"/>
    </source>
</evidence>
<organism evidence="8">
    <name type="scientific">Venturia canescens</name>
    <dbReference type="NCBI Taxonomy" id="32260"/>
    <lineage>
        <taxon>Eukaryota</taxon>
        <taxon>Metazoa</taxon>
        <taxon>Ecdysozoa</taxon>
        <taxon>Arthropoda</taxon>
        <taxon>Hexapoda</taxon>
        <taxon>Insecta</taxon>
        <taxon>Pterygota</taxon>
        <taxon>Neoptera</taxon>
        <taxon>Endopterygota</taxon>
        <taxon>Hymenoptera</taxon>
        <taxon>Apocrita</taxon>
        <taxon>Ichneumonoidea</taxon>
        <taxon>Ichneumonidae</taxon>
        <taxon>Campopleginae</taxon>
        <taxon>Dusona group</taxon>
        <taxon>Venturia</taxon>
    </lineage>
</organism>
<dbReference type="EC" id="1.8.3.2" evidence="6"/>
<evidence type="ECO:0000256" key="6">
    <source>
        <dbReference type="RuleBase" id="RU371123"/>
    </source>
</evidence>
<dbReference type="InterPro" id="IPR017905">
    <property type="entry name" value="ERV/ALR_sulphydryl_oxidase"/>
</dbReference>
<dbReference type="GO" id="GO:0016972">
    <property type="term" value="F:thiol oxidase activity"/>
    <property type="evidence" value="ECO:0007669"/>
    <property type="project" value="UniProtKB-EC"/>
</dbReference>
<evidence type="ECO:0000256" key="5">
    <source>
        <dbReference type="ARBA" id="ARBA00023157"/>
    </source>
</evidence>
<name>A0A0U1ZHR5_9HYME</name>
<proteinExistence type="predicted"/>
<sequence>MNASELVSKSSSELTTLSIGFIIERFTPIYNEFRGYLEGIRIKQSYKNLIDGFLHFLSVTYDLNKETMLVNVGNYSTSEWGPLYWSFLHLSSILLQHALAEKMVNDVRGFPAIIYNIDEILPCSMCQQHYYNIKDSSEIRQIIKTIAFGHVVQGTFYFHGMITENMNKSDRFETKPAFLTTQFCELYHCFPTSMQDTRSLSTIARSPIDWQSTLHVHLSVILGIASQVSFLRASNRLKRLYGFEPTVANPRAINPQEYAFEKSSDEMILSILNKCLENDEYPRDDELSDTNRVLITRARKVLREQTSANLI</sequence>
<keyword evidence="5" id="KW-1015">Disulfide bond</keyword>
<evidence type="ECO:0000256" key="1">
    <source>
        <dbReference type="ARBA" id="ARBA00001974"/>
    </source>
</evidence>
<dbReference type="InterPro" id="IPR036774">
    <property type="entry name" value="ERV/ALR_sulphydryl_oxid_sf"/>
</dbReference>
<evidence type="ECO:0000256" key="4">
    <source>
        <dbReference type="ARBA" id="ARBA00023002"/>
    </source>
</evidence>
<gene>
    <name evidence="8" type="primary">p33</name>
</gene>
<evidence type="ECO:0000259" key="7">
    <source>
        <dbReference type="PROSITE" id="PS51324"/>
    </source>
</evidence>
<dbReference type="EMBL" id="KP972597">
    <property type="protein sequence ID" value="AJZ73122.1"/>
    <property type="molecule type" value="Genomic_DNA"/>
</dbReference>
<dbReference type="SUPFAM" id="SSF69000">
    <property type="entry name" value="FAD-dependent thiol oxidase"/>
    <property type="match status" value="1"/>
</dbReference>
<dbReference type="AlphaFoldDB" id="A0A0U1ZHR5"/>
<dbReference type="OrthoDB" id="10574832at2759"/>
<dbReference type="Gene3D" id="1.20.120.310">
    <property type="entry name" value="ERV/ALR sulfhydryl oxidase domain"/>
    <property type="match status" value="1"/>
</dbReference>
<protein>
    <recommendedName>
        <fullName evidence="6">Sulfhydryl oxidase</fullName>
        <ecNumber evidence="6">1.8.3.2</ecNumber>
    </recommendedName>
</protein>
<comment type="catalytic activity">
    <reaction evidence="6">
        <text>2 R'C(R)SH + O2 = R'C(R)S-S(R)CR' + H2O2</text>
        <dbReference type="Rhea" id="RHEA:17357"/>
        <dbReference type="ChEBI" id="CHEBI:15379"/>
        <dbReference type="ChEBI" id="CHEBI:16240"/>
        <dbReference type="ChEBI" id="CHEBI:16520"/>
        <dbReference type="ChEBI" id="CHEBI:17412"/>
        <dbReference type="EC" id="1.8.3.2"/>
    </reaction>
</comment>
<reference evidence="8" key="1">
    <citation type="journal article" date="2015" name="Sci. Adv.">
        <title>Recurrent DNA virus domestication leading to different parasite virulence strategies.</title>
        <authorList>
            <person name="Pichon A."/>
            <person name="Bezier A."/>
            <person name="Urbach S."/>
            <person name="Aury J.M."/>
            <person name="Jouan V."/>
            <person name="Ravallec M."/>
            <person name="Guy J."/>
            <person name="Cousserans F."/>
            <person name="Theze J."/>
            <person name="Gauthier J."/>
            <person name="Demettre E."/>
            <person name="Schmieder S."/>
            <person name="Wurmser F."/>
            <person name="Sibut V."/>
            <person name="Poirie M."/>
            <person name="Colinet D."/>
            <person name="da Silva C."/>
            <person name="Couloux A."/>
            <person name="Barbe V."/>
            <person name="Drezen J.M."/>
            <person name="Volkoff A.N."/>
        </authorList>
    </citation>
    <scope>NUCLEOTIDE SEQUENCE</scope>
</reference>
<keyword evidence="3 6" id="KW-0274">FAD</keyword>
<comment type="cofactor">
    <cofactor evidence="1 6">
        <name>FAD</name>
        <dbReference type="ChEBI" id="CHEBI:57692"/>
    </cofactor>
</comment>
<dbReference type="PROSITE" id="PS51324">
    <property type="entry name" value="ERV_ALR"/>
    <property type="match status" value="1"/>
</dbReference>
<keyword evidence="2 6" id="KW-0285">Flavoprotein</keyword>
<evidence type="ECO:0000256" key="2">
    <source>
        <dbReference type="ARBA" id="ARBA00022630"/>
    </source>
</evidence>